<dbReference type="Gene3D" id="1.10.510.10">
    <property type="entry name" value="Transferase(Phosphotransferase) domain 1"/>
    <property type="match status" value="1"/>
</dbReference>
<dbReference type="GO" id="GO:0004674">
    <property type="term" value="F:protein serine/threonine kinase activity"/>
    <property type="evidence" value="ECO:0007669"/>
    <property type="project" value="TreeGrafter"/>
</dbReference>
<dbReference type="InterPro" id="IPR000719">
    <property type="entry name" value="Prot_kinase_dom"/>
</dbReference>
<dbReference type="PANTHER" id="PTHR44329">
    <property type="entry name" value="SERINE/THREONINE-PROTEIN KINASE TNNI3K-RELATED"/>
    <property type="match status" value="1"/>
</dbReference>
<name>A0A6F9DHG0_9ASCI</name>
<dbReference type="SUPFAM" id="SSF56112">
    <property type="entry name" value="Protein kinase-like (PK-like)"/>
    <property type="match status" value="1"/>
</dbReference>
<proteinExistence type="evidence at transcript level"/>
<feature type="domain" description="Protein kinase" evidence="2">
    <location>
        <begin position="1"/>
        <end position="162"/>
    </location>
</feature>
<sequence length="630" mass="71493">MLFQLSCAMHYLHCELRKPITHGCISPGNILLDENLHVKLTGFEEWVGRTYLFYSAPELLYATLRPAMDIYSFSMILYELVCGEKVYAGCTASLELLQDLIIAGKGRPNLDVIDTVILKLKKANQDYTFVEVAKKLTVACWDKDAEKRPDIRKVKSLLEPFVTTPDERDVRTIRRQLKYKEVVHKQTTSLDRFQKPFISSEILARSEIGSIQDAKTEYRTIVANESDSMSFHNMSGAYNFLAETSTVVGAKGAKLFVGGCSVEIPPGALASQIKITLNTYYGKNGDTQTNVTPLLKCAPSGLQFLKPITIVMGTPWIGNTGKSAKCLVLTSKDGFSWKTYHLTELADNQSLTFKTTHFTVWDIMWECLGDALKMRKKKTLLFQRKNCKTLECVLTDNLGSDLDAVKYPNYLHHDIIHVWYSQSTISLFLESENISFSSHTQDFSDAFTDSRDFVYFDISSSTQPNNDSDCQVTYSLSCDGKPFRNRTFRYKHDFFSEIQELVEATRIVRNPDFFQFARRFLHSDETCLDDASSNHPQNHALQRMHILKAWKQTLGRSVSIAELRQKAKTFFQDTIDNEEKRRSTTSNDTVHHETTTPSNKLNIQESTVSDGAIVGANTVNVTNNYYAKSN</sequence>
<organism evidence="3">
    <name type="scientific">Phallusia mammillata</name>
    <dbReference type="NCBI Taxonomy" id="59560"/>
    <lineage>
        <taxon>Eukaryota</taxon>
        <taxon>Metazoa</taxon>
        <taxon>Chordata</taxon>
        <taxon>Tunicata</taxon>
        <taxon>Ascidiacea</taxon>
        <taxon>Phlebobranchia</taxon>
        <taxon>Ascidiidae</taxon>
        <taxon>Phallusia</taxon>
    </lineage>
</organism>
<dbReference type="InterPro" id="IPR011009">
    <property type="entry name" value="Kinase-like_dom_sf"/>
</dbReference>
<dbReference type="InterPro" id="IPR000906">
    <property type="entry name" value="ZU5_dom"/>
</dbReference>
<evidence type="ECO:0000313" key="3">
    <source>
        <dbReference type="EMBL" id="CAB3262231.1"/>
    </source>
</evidence>
<dbReference type="Pfam" id="PF00791">
    <property type="entry name" value="ZU5"/>
    <property type="match status" value="1"/>
</dbReference>
<evidence type="ECO:0000256" key="1">
    <source>
        <dbReference type="SAM" id="MobiDB-lite"/>
    </source>
</evidence>
<dbReference type="GO" id="GO:0005524">
    <property type="term" value="F:ATP binding"/>
    <property type="evidence" value="ECO:0007669"/>
    <property type="project" value="InterPro"/>
</dbReference>
<gene>
    <name evidence="3" type="primary">LOC100178883-002</name>
</gene>
<reference evidence="3" key="1">
    <citation type="submission" date="2020-04" db="EMBL/GenBank/DDBJ databases">
        <authorList>
            <person name="Neveu A P."/>
        </authorList>
    </citation>
    <scope>NUCLEOTIDE SEQUENCE</scope>
    <source>
        <tissue evidence="3">Whole embryo</tissue>
    </source>
</reference>
<dbReference type="Pfam" id="PF00069">
    <property type="entry name" value="Pkinase"/>
    <property type="match status" value="1"/>
</dbReference>
<feature type="region of interest" description="Disordered" evidence="1">
    <location>
        <begin position="574"/>
        <end position="598"/>
    </location>
</feature>
<protein>
    <submittedName>
        <fullName evidence="3">Uncharacterized protein LOC100178883</fullName>
    </submittedName>
</protein>
<dbReference type="PROSITE" id="PS50011">
    <property type="entry name" value="PROTEIN_KINASE_DOM"/>
    <property type="match status" value="1"/>
</dbReference>
<dbReference type="Gene3D" id="2.60.220.30">
    <property type="match status" value="1"/>
</dbReference>
<dbReference type="EMBL" id="LR786608">
    <property type="protein sequence ID" value="CAB3262231.1"/>
    <property type="molecule type" value="mRNA"/>
</dbReference>
<evidence type="ECO:0000259" key="2">
    <source>
        <dbReference type="PROSITE" id="PS50011"/>
    </source>
</evidence>
<accession>A0A6F9DHG0</accession>
<dbReference type="InterPro" id="IPR051681">
    <property type="entry name" value="Ser/Thr_Kinases-Pseudokinases"/>
</dbReference>
<dbReference type="AlphaFoldDB" id="A0A6F9DHG0"/>